<sequence>MYRKHGVLIKTYFPQPRGTEYSWGYDYAAEAEERRKQEESRAQENRASQERQRLLDQRKQEYEAANLQERTDSLNRQREYESNQFWIKFNAEQERLRKTEEAFHSRLERQAKVREEQSRTDREYHAYIFSIMDNAVQTMKERITKFIDTLPISRENKLMEDKLKAIKDNLISLEGYGPIRDTLQLNKKKLEDIIYYQGKDPGLFDSFFCCSSQPKTYPPLDDLCNSIEALYSRTRKTLSDLEDQRSNAYIYA</sequence>
<feature type="region of interest" description="Disordered" evidence="1">
    <location>
        <begin position="32"/>
        <end position="53"/>
    </location>
</feature>
<organism evidence="3 5">
    <name type="scientific">Legionella birminghamensis</name>
    <dbReference type="NCBI Taxonomy" id="28083"/>
    <lineage>
        <taxon>Bacteria</taxon>
        <taxon>Pseudomonadati</taxon>
        <taxon>Pseudomonadota</taxon>
        <taxon>Gammaproteobacteria</taxon>
        <taxon>Legionellales</taxon>
        <taxon>Legionellaceae</taxon>
        <taxon>Legionella</taxon>
    </lineage>
</organism>
<evidence type="ECO:0000256" key="1">
    <source>
        <dbReference type="SAM" id="MobiDB-lite"/>
    </source>
</evidence>
<dbReference type="Proteomes" id="UP000255066">
    <property type="component" value="Unassembled WGS sequence"/>
</dbReference>
<protein>
    <submittedName>
        <fullName evidence="3">Uncharacterized protein</fullName>
    </submittedName>
</protein>
<evidence type="ECO:0000313" key="3">
    <source>
        <dbReference type="EMBL" id="STX32908.1"/>
    </source>
</evidence>
<dbReference type="Proteomes" id="UP000054735">
    <property type="component" value="Unassembled WGS sequence"/>
</dbReference>
<evidence type="ECO:0000313" key="2">
    <source>
        <dbReference type="EMBL" id="KTC66759.1"/>
    </source>
</evidence>
<accession>A0A378ICF8</accession>
<reference evidence="3 5" key="2">
    <citation type="submission" date="2018-06" db="EMBL/GenBank/DDBJ databases">
        <authorList>
            <consortium name="Pathogen Informatics"/>
            <person name="Doyle S."/>
        </authorList>
    </citation>
    <scope>NUCLEOTIDE SEQUENCE [LARGE SCALE GENOMIC DNA]</scope>
    <source>
        <strain evidence="3 5">NCTC12437</strain>
    </source>
</reference>
<dbReference type="AlphaFoldDB" id="A0A378ICF8"/>
<keyword evidence="4" id="KW-1185">Reference proteome</keyword>
<dbReference type="STRING" id="28083.Lbir_3061"/>
<proteinExistence type="predicted"/>
<dbReference type="RefSeq" id="WP_058525055.1">
    <property type="nucleotide sequence ID" value="NZ_CAAAHV010000028.1"/>
</dbReference>
<dbReference type="EMBL" id="UGNW01000001">
    <property type="protein sequence ID" value="STX32908.1"/>
    <property type="molecule type" value="Genomic_DNA"/>
</dbReference>
<reference evidence="2 4" key="1">
    <citation type="submission" date="2015-11" db="EMBL/GenBank/DDBJ databases">
        <title>Genomic analysis of 38 Legionella species identifies large and diverse effector repertoires.</title>
        <authorList>
            <person name="Burstein D."/>
            <person name="Amaro F."/>
            <person name="Zusman T."/>
            <person name="Lifshitz Z."/>
            <person name="Cohen O."/>
            <person name="Gilbert J.A."/>
            <person name="Pupko T."/>
            <person name="Shuman H.A."/>
            <person name="Segal G."/>
        </authorList>
    </citation>
    <scope>NUCLEOTIDE SEQUENCE [LARGE SCALE GENOMIC DNA]</scope>
    <source>
        <strain evidence="2 4">CDC#1407-AL-14</strain>
    </source>
</reference>
<evidence type="ECO:0000313" key="4">
    <source>
        <dbReference type="Proteomes" id="UP000054735"/>
    </source>
</evidence>
<evidence type="ECO:0000313" key="5">
    <source>
        <dbReference type="Proteomes" id="UP000255066"/>
    </source>
</evidence>
<name>A0A378ICF8_9GAMM</name>
<gene>
    <name evidence="2" type="ORF">Lbir_3061</name>
    <name evidence="3" type="ORF">NCTC12437_02712</name>
</gene>
<dbReference type="EMBL" id="LNXT01000052">
    <property type="protein sequence ID" value="KTC66759.1"/>
    <property type="molecule type" value="Genomic_DNA"/>
</dbReference>